<reference evidence="2 3" key="1">
    <citation type="submission" date="2020-03" db="EMBL/GenBank/DDBJ databases">
        <title>Roseomonas selenitidurans sp. nov. isolated from soil.</title>
        <authorList>
            <person name="Liu H."/>
        </authorList>
    </citation>
    <scope>NUCLEOTIDE SEQUENCE [LARGE SCALE GENOMIC DNA]</scope>
    <source>
        <strain evidence="2 3">JCM 15073</strain>
    </source>
</reference>
<evidence type="ECO:0000313" key="2">
    <source>
        <dbReference type="EMBL" id="NKE46072.1"/>
    </source>
</evidence>
<accession>A0ABX1F197</accession>
<feature type="transmembrane region" description="Helical" evidence="1">
    <location>
        <begin position="46"/>
        <end position="66"/>
    </location>
</feature>
<comment type="caution">
    <text evidence="2">The sequence shown here is derived from an EMBL/GenBank/DDBJ whole genome shotgun (WGS) entry which is preliminary data.</text>
</comment>
<dbReference type="Proteomes" id="UP000765160">
    <property type="component" value="Unassembled WGS sequence"/>
</dbReference>
<evidence type="ECO:0000256" key="1">
    <source>
        <dbReference type="SAM" id="Phobius"/>
    </source>
</evidence>
<keyword evidence="1" id="KW-0812">Transmembrane</keyword>
<keyword evidence="1" id="KW-1133">Transmembrane helix</keyword>
<proteinExistence type="predicted"/>
<keyword evidence="3" id="KW-1185">Reference proteome</keyword>
<organism evidence="2 3">
    <name type="scientific">Falsiroseomonas frigidaquae</name>
    <dbReference type="NCBI Taxonomy" id="487318"/>
    <lineage>
        <taxon>Bacteria</taxon>
        <taxon>Pseudomonadati</taxon>
        <taxon>Pseudomonadota</taxon>
        <taxon>Alphaproteobacteria</taxon>
        <taxon>Acetobacterales</taxon>
        <taxon>Roseomonadaceae</taxon>
        <taxon>Falsiroseomonas</taxon>
    </lineage>
</organism>
<sequence>MDAYPAHFFSGFALLVLATGAASGWADTKGGSFLRRMFGATKGIDLAVFVCAVLAGVAVVGGLLGIGTGCAPHRPIDC</sequence>
<protein>
    <submittedName>
        <fullName evidence="2">Uncharacterized protein</fullName>
    </submittedName>
</protein>
<keyword evidence="1" id="KW-0472">Membrane</keyword>
<dbReference type="RefSeq" id="WP_168050587.1">
    <property type="nucleotide sequence ID" value="NZ_JAATJR010000004.1"/>
</dbReference>
<name>A0ABX1F197_9PROT</name>
<gene>
    <name evidence="2" type="ORF">HB662_14895</name>
</gene>
<evidence type="ECO:0000313" key="3">
    <source>
        <dbReference type="Proteomes" id="UP000765160"/>
    </source>
</evidence>
<dbReference type="EMBL" id="JAAVTX010000004">
    <property type="protein sequence ID" value="NKE46072.1"/>
    <property type="molecule type" value="Genomic_DNA"/>
</dbReference>